<evidence type="ECO:0000313" key="2">
    <source>
        <dbReference type="EMBL" id="MCC2214035.1"/>
    </source>
</evidence>
<comment type="caution">
    <text evidence="2">The sequence shown here is derived from an EMBL/GenBank/DDBJ whole genome shotgun (WGS) entry which is preliminary data.</text>
</comment>
<keyword evidence="1" id="KW-1133">Transmembrane helix</keyword>
<sequence>MRSDMTRKDSAMYYAIMIVLFVFCSIVFYVQTHYQHTSAIRPEDDYKGKIPQLHSSEDRDDDGVDDQLDILNGALAYVSTHPKYKSRYYENGYPDDNYGVCTDVVAYALKYAGYDLQVLVDADIRVHPQDYMVAEPDANIDFRRVRNLNIFFSHTAVALTTDVSEIEAWQGGDIVIFERHIGIVSDRRNKNGVPYIIHHNDPWQMAYEQDILEKRTDIVGHYRISK</sequence>
<evidence type="ECO:0000256" key="1">
    <source>
        <dbReference type="SAM" id="Phobius"/>
    </source>
</evidence>
<dbReference type="InterPro" id="IPR009706">
    <property type="entry name" value="DUF1287"/>
</dbReference>
<dbReference type="Proteomes" id="UP001199236">
    <property type="component" value="Unassembled WGS sequence"/>
</dbReference>
<feature type="transmembrane region" description="Helical" evidence="1">
    <location>
        <begin position="12"/>
        <end position="30"/>
    </location>
</feature>
<dbReference type="EMBL" id="JAJEQO010000018">
    <property type="protein sequence ID" value="MCC2214035.1"/>
    <property type="molecule type" value="Genomic_DNA"/>
</dbReference>
<accession>A0ABS8FHK6</accession>
<keyword evidence="1" id="KW-0472">Membrane</keyword>
<reference evidence="2 3" key="1">
    <citation type="submission" date="2021-10" db="EMBL/GenBank/DDBJ databases">
        <title>Anaerobic single-cell dispensing facilitates the cultivation of human gut bacteria.</title>
        <authorList>
            <person name="Afrizal A."/>
        </authorList>
    </citation>
    <scope>NUCLEOTIDE SEQUENCE [LARGE SCALE GENOMIC DNA]</scope>
    <source>
        <strain evidence="2 3">CLA-AA-H223</strain>
    </source>
</reference>
<keyword evidence="3" id="KW-1185">Reference proteome</keyword>
<name>A0ABS8FHK6_9FIRM</name>
<organism evidence="2 3">
    <name type="scientific">Faecalibacterium hominis</name>
    <name type="common">ex Afrizal et al. 2022</name>
    <dbReference type="NCBI Taxonomy" id="2881265"/>
    <lineage>
        <taxon>Bacteria</taxon>
        <taxon>Bacillati</taxon>
        <taxon>Bacillota</taxon>
        <taxon>Clostridia</taxon>
        <taxon>Eubacteriales</taxon>
        <taxon>Oscillospiraceae</taxon>
        <taxon>Faecalibacterium</taxon>
    </lineage>
</organism>
<dbReference type="Pfam" id="PF06940">
    <property type="entry name" value="DUF1287"/>
    <property type="match status" value="1"/>
</dbReference>
<protein>
    <submittedName>
        <fullName evidence="2">DUF1287 domain-containing protein</fullName>
    </submittedName>
</protein>
<dbReference type="RefSeq" id="WP_207697806.1">
    <property type="nucleotide sequence ID" value="NZ_JAJEQO010000018.1"/>
</dbReference>
<gene>
    <name evidence="2" type="ORF">LKD34_11125</name>
</gene>
<evidence type="ECO:0000313" key="3">
    <source>
        <dbReference type="Proteomes" id="UP001199236"/>
    </source>
</evidence>
<keyword evidence="1" id="KW-0812">Transmembrane</keyword>
<proteinExistence type="predicted"/>